<dbReference type="InterPro" id="IPR040338">
    <property type="entry name" value="At1g67623-like"/>
</dbReference>
<keyword evidence="4" id="KW-1185">Reference proteome</keyword>
<comment type="caution">
    <text evidence="3">The sequence shown here is derived from an EMBL/GenBank/DDBJ whole genome shotgun (WGS) entry which is preliminary data.</text>
</comment>
<evidence type="ECO:0000259" key="2">
    <source>
        <dbReference type="Pfam" id="PF23310"/>
    </source>
</evidence>
<dbReference type="Proteomes" id="UP001293593">
    <property type="component" value="Unassembled WGS sequence"/>
</dbReference>
<sequence length="253" mass="29601">MTDSRAPKRIKTTTTCEESSKCVTYCLPNEILVDIASKVASQSLADLYHLKLTSKEMMNITDDDYVYKHSYLDRVPFFRMREIPQEDSFLRRCRSSGNLESLYRQGTKEYFLDNELYLKGLGLVRLAAQKGHKRSMYAFAMIVLMRSDARKGSLGPKELEEALGYLRLLRNQKCVLKCRNEVVEFVRFLKWFMSFGLEMAPREHLCRNVPCTNTWRLRTGSWCLLTDDDDENDPNMCESCRWDLEVKEFFATI</sequence>
<dbReference type="Pfam" id="PF23310">
    <property type="entry name" value="TPR_27"/>
    <property type="match status" value="1"/>
</dbReference>
<dbReference type="InterPro" id="IPR057136">
    <property type="entry name" value="At2g35280_TPR_dom"/>
</dbReference>
<gene>
    <name evidence="3" type="ORF">QN277_001820</name>
</gene>
<feature type="domain" description="At2g35280-like TPR" evidence="2">
    <location>
        <begin position="83"/>
        <end position="186"/>
    </location>
</feature>
<evidence type="ECO:0008006" key="5">
    <source>
        <dbReference type="Google" id="ProtNLM"/>
    </source>
</evidence>
<reference evidence="3" key="1">
    <citation type="submission" date="2023-10" db="EMBL/GenBank/DDBJ databases">
        <title>Chromosome-level genome of the transformable northern wattle, Acacia crassicarpa.</title>
        <authorList>
            <person name="Massaro I."/>
            <person name="Sinha N.R."/>
            <person name="Poethig S."/>
            <person name="Leichty A.R."/>
        </authorList>
    </citation>
    <scope>NUCLEOTIDE SEQUENCE</scope>
    <source>
        <strain evidence="3">Acra3RX</strain>
        <tissue evidence="3">Leaf</tissue>
    </source>
</reference>
<evidence type="ECO:0000259" key="1">
    <source>
        <dbReference type="Pfam" id="PF12937"/>
    </source>
</evidence>
<dbReference type="PANTHER" id="PTHR33784:SF10">
    <property type="entry name" value="F-BOX PROTEIN"/>
    <property type="match status" value="1"/>
</dbReference>
<dbReference type="Pfam" id="PF12937">
    <property type="entry name" value="F-box-like"/>
    <property type="match status" value="1"/>
</dbReference>
<evidence type="ECO:0000313" key="4">
    <source>
        <dbReference type="Proteomes" id="UP001293593"/>
    </source>
</evidence>
<dbReference type="SUPFAM" id="SSF81383">
    <property type="entry name" value="F-box domain"/>
    <property type="match status" value="1"/>
</dbReference>
<name>A0AAE1NAF4_9FABA</name>
<accession>A0AAE1NAF4</accession>
<dbReference type="InterPro" id="IPR001810">
    <property type="entry name" value="F-box_dom"/>
</dbReference>
<evidence type="ECO:0000313" key="3">
    <source>
        <dbReference type="EMBL" id="KAK4285076.1"/>
    </source>
</evidence>
<proteinExistence type="predicted"/>
<dbReference type="AlphaFoldDB" id="A0AAE1NAF4"/>
<dbReference type="EMBL" id="JAWXYG010000001">
    <property type="protein sequence ID" value="KAK4285076.1"/>
    <property type="molecule type" value="Genomic_DNA"/>
</dbReference>
<dbReference type="PANTHER" id="PTHR33784">
    <property type="entry name" value="OS05G0482100 PROTEIN"/>
    <property type="match status" value="1"/>
</dbReference>
<organism evidence="3 4">
    <name type="scientific">Acacia crassicarpa</name>
    <name type="common">northern wattle</name>
    <dbReference type="NCBI Taxonomy" id="499986"/>
    <lineage>
        <taxon>Eukaryota</taxon>
        <taxon>Viridiplantae</taxon>
        <taxon>Streptophyta</taxon>
        <taxon>Embryophyta</taxon>
        <taxon>Tracheophyta</taxon>
        <taxon>Spermatophyta</taxon>
        <taxon>Magnoliopsida</taxon>
        <taxon>eudicotyledons</taxon>
        <taxon>Gunneridae</taxon>
        <taxon>Pentapetalae</taxon>
        <taxon>rosids</taxon>
        <taxon>fabids</taxon>
        <taxon>Fabales</taxon>
        <taxon>Fabaceae</taxon>
        <taxon>Caesalpinioideae</taxon>
        <taxon>mimosoid clade</taxon>
        <taxon>Acacieae</taxon>
        <taxon>Acacia</taxon>
    </lineage>
</organism>
<feature type="domain" description="F-box" evidence="1">
    <location>
        <begin position="26"/>
        <end position="72"/>
    </location>
</feature>
<protein>
    <recommendedName>
        <fullName evidence="5">F-box protein</fullName>
    </recommendedName>
</protein>
<dbReference type="InterPro" id="IPR036047">
    <property type="entry name" value="F-box-like_dom_sf"/>
</dbReference>